<organism evidence="1 2">
    <name type="scientific">Kistimonas scapharcae</name>
    <dbReference type="NCBI Taxonomy" id="1036133"/>
    <lineage>
        <taxon>Bacteria</taxon>
        <taxon>Pseudomonadati</taxon>
        <taxon>Pseudomonadota</taxon>
        <taxon>Gammaproteobacteria</taxon>
        <taxon>Oceanospirillales</taxon>
        <taxon>Endozoicomonadaceae</taxon>
        <taxon>Kistimonas</taxon>
    </lineage>
</organism>
<dbReference type="CDD" id="cd01040">
    <property type="entry name" value="Mb-like"/>
    <property type="match status" value="1"/>
</dbReference>
<reference evidence="2" key="1">
    <citation type="journal article" date="2019" name="Int. J. Syst. Evol. Microbiol.">
        <title>The Global Catalogue of Microorganisms (GCM) 10K type strain sequencing project: providing services to taxonomists for standard genome sequencing and annotation.</title>
        <authorList>
            <consortium name="The Broad Institute Genomics Platform"/>
            <consortium name="The Broad Institute Genome Sequencing Center for Infectious Disease"/>
            <person name="Wu L."/>
            <person name="Ma J."/>
        </authorList>
    </citation>
    <scope>NUCLEOTIDE SEQUENCE [LARGE SCALE GENOMIC DNA]</scope>
    <source>
        <strain evidence="2">JCM 17805</strain>
    </source>
</reference>
<dbReference type="SUPFAM" id="SSF46458">
    <property type="entry name" value="Globin-like"/>
    <property type="match status" value="1"/>
</dbReference>
<dbReference type="InterPro" id="IPR044399">
    <property type="entry name" value="Mb-like_M"/>
</dbReference>
<dbReference type="Gene3D" id="1.10.490.10">
    <property type="entry name" value="Globins"/>
    <property type="match status" value="1"/>
</dbReference>
<dbReference type="EMBL" id="BAABFL010000357">
    <property type="protein sequence ID" value="GAA4650064.1"/>
    <property type="molecule type" value="Genomic_DNA"/>
</dbReference>
<dbReference type="Proteomes" id="UP001500604">
    <property type="component" value="Unassembled WGS sequence"/>
</dbReference>
<accession>A0ABP8V229</accession>
<name>A0ABP8V229_9GAMM</name>
<dbReference type="InterPro" id="IPR009050">
    <property type="entry name" value="Globin-like_sf"/>
</dbReference>
<dbReference type="InterPro" id="IPR012292">
    <property type="entry name" value="Globin/Proto"/>
</dbReference>
<comment type="caution">
    <text evidence="1">The sequence shown here is derived from an EMBL/GenBank/DDBJ whole genome shotgun (WGS) entry which is preliminary data.</text>
</comment>
<evidence type="ECO:0000313" key="2">
    <source>
        <dbReference type="Proteomes" id="UP001500604"/>
    </source>
</evidence>
<keyword evidence="2" id="KW-1185">Reference proteome</keyword>
<evidence type="ECO:0000313" key="1">
    <source>
        <dbReference type="EMBL" id="GAA4650064.1"/>
    </source>
</evidence>
<sequence>MGKAPDGYELLKVLCSPKLIKDANREVATMSGLTDADIVFQSYGRCNSSATFYDDFYEAFTGKSPAIAEKFVNTNMTRQQVMLRGGIKWLLTYALGMLDAKLQELGKSHSRGGLNILPEWYDLWVEALMETVAKHDPKYTTELDDQWRRVMKPGIDLIKSHY</sequence>
<proteinExistence type="predicted"/>
<protein>
    <submittedName>
        <fullName evidence="1">Globin</fullName>
    </submittedName>
</protein>
<gene>
    <name evidence="1" type="ORF">GCM10023116_23470</name>
</gene>